<evidence type="ECO:0000313" key="1">
    <source>
        <dbReference type="EMBL" id="EBU8136715.1"/>
    </source>
</evidence>
<organism evidence="1 2">
    <name type="scientific">Salmonella enterica subsp. enterica serovar Poona</name>
    <dbReference type="NCBI Taxonomy" id="436295"/>
    <lineage>
        <taxon>Bacteria</taxon>
        <taxon>Pseudomonadati</taxon>
        <taxon>Pseudomonadota</taxon>
        <taxon>Gammaproteobacteria</taxon>
        <taxon>Enterobacterales</taxon>
        <taxon>Enterobacteriaceae</taxon>
        <taxon>Salmonella</taxon>
    </lineage>
</organism>
<name>A0A5V6NLD4_SALET</name>
<dbReference type="HAMAP" id="MF_04137">
    <property type="entry name" value="I_SPANIN_LAMBDA"/>
    <property type="match status" value="1"/>
</dbReference>
<comment type="caution">
    <text evidence="1">The sequence shown here is derived from an EMBL/GenBank/DDBJ whole genome shotgun (WGS) entry which is preliminary data.</text>
</comment>
<reference evidence="1 2" key="1">
    <citation type="submission" date="2018-05" db="EMBL/GenBank/DDBJ databases">
        <authorList>
            <person name="Ashton P.M."/>
            <person name="Dallman T."/>
            <person name="Nair S."/>
            <person name="De Pinna E."/>
            <person name="Peters T."/>
            <person name="Grant K."/>
        </authorList>
    </citation>
    <scope>NUCLEOTIDE SEQUENCE [LARGE SCALE GENOMIC DNA]</scope>
    <source>
        <strain evidence="1 2">127535</strain>
    </source>
</reference>
<protein>
    <submittedName>
        <fullName evidence="1">Lysis protein</fullName>
    </submittedName>
</protein>
<dbReference type="InterPro" id="IPR004929">
    <property type="entry name" value="I-spanin"/>
</dbReference>
<dbReference type="Pfam" id="PF03245">
    <property type="entry name" value="Phage_lysis"/>
    <property type="match status" value="1"/>
</dbReference>
<gene>
    <name evidence="1" type="ORF">DLM27_24140</name>
</gene>
<dbReference type="AlphaFoldDB" id="A0A5V6NLD4"/>
<dbReference type="Proteomes" id="UP000839895">
    <property type="component" value="Unassembled WGS sequence"/>
</dbReference>
<sequence>MKRIAVLAVALLVVVLAWTADHYYQKAVSWRDDYRATYRVTRQQAATIMDMEQRHTALAKLDKTHTEALNAAESENDVLRHQLATGARRMYVRGKCPVSGSGKTTTTGGVGNAATVELSAGAGQNVLDIRAGIISDQEKLKYLQAYVRTQCIK</sequence>
<evidence type="ECO:0000313" key="2">
    <source>
        <dbReference type="Proteomes" id="UP000839895"/>
    </source>
</evidence>
<dbReference type="EMBL" id="AAHDIV010000042">
    <property type="protein sequence ID" value="EBU8136715.1"/>
    <property type="molecule type" value="Genomic_DNA"/>
</dbReference>
<accession>A0A5V6NLD4</accession>
<dbReference type="GO" id="GO:0044659">
    <property type="term" value="P:viral release from host cell by cytolysis"/>
    <property type="evidence" value="ECO:0007669"/>
    <property type="project" value="InterPro"/>
</dbReference>
<proteinExistence type="inferred from homology"/>